<dbReference type="InterPro" id="IPR016166">
    <property type="entry name" value="FAD-bd_PCMH"/>
</dbReference>
<accession>A0A6V8HIZ7</accession>
<reference evidence="7" key="1">
    <citation type="journal article" date="2015" name="Genome Announc.">
        <title>Draft genome sequence of Talaromyces cellulolyticus strain Y-94, a source of lignocellulosic biomass-degrading enzymes.</title>
        <authorList>
            <person name="Fujii T."/>
            <person name="Koike H."/>
            <person name="Sawayama S."/>
            <person name="Yano S."/>
            <person name="Inoue H."/>
        </authorList>
    </citation>
    <scope>NUCLEOTIDE SEQUENCE [LARGE SCALE GENOMIC DNA]</scope>
    <source>
        <strain evidence="7">Y-94</strain>
    </source>
</reference>
<dbReference type="InterPro" id="IPR050416">
    <property type="entry name" value="FAD-linked_Oxidoreductase"/>
</dbReference>
<dbReference type="Pfam" id="PF01565">
    <property type="entry name" value="FAD_binding_4"/>
    <property type="match status" value="1"/>
</dbReference>
<evidence type="ECO:0000256" key="4">
    <source>
        <dbReference type="ARBA" id="ARBA00023002"/>
    </source>
</evidence>
<dbReference type="GO" id="GO:0016491">
    <property type="term" value="F:oxidoreductase activity"/>
    <property type="evidence" value="ECO:0007669"/>
    <property type="project" value="UniProtKB-KW"/>
</dbReference>
<protein>
    <submittedName>
        <fullName evidence="6">FAD-binding oxidoreductase</fullName>
    </submittedName>
</protein>
<dbReference type="GO" id="GO:0071949">
    <property type="term" value="F:FAD binding"/>
    <property type="evidence" value="ECO:0007669"/>
    <property type="project" value="InterPro"/>
</dbReference>
<evidence type="ECO:0000313" key="7">
    <source>
        <dbReference type="Proteomes" id="UP000053095"/>
    </source>
</evidence>
<evidence type="ECO:0000313" key="6">
    <source>
        <dbReference type="EMBL" id="GAM41801.1"/>
    </source>
</evidence>
<dbReference type="InterPro" id="IPR036318">
    <property type="entry name" value="FAD-bd_PCMH-like_sf"/>
</dbReference>
<dbReference type="SUPFAM" id="SSF56176">
    <property type="entry name" value="FAD-binding/transporter-associated domain-like"/>
    <property type="match status" value="1"/>
</dbReference>
<sequence>MTAASLSCAALTALMGQQNVALSDNSSYAAALSSYASQQEASLQPACIIFPQTSSDVSAAVVALQNQDQRTPFAIRSGGHTYWAGAANIADGVVVDLSNINDIELSTDQSTITAGVGASWGTLYSLLDPLGLSVNGGRVAGVGVGGLSLGGGISFFSPRYGWTCDTVTNYQIVLANGSIVDANSQSNPDLFQALKGGNNNFGIATYIEFSIFPQGNLWAASVSNDLSLADDVIAQFVNLNSPTAYDEYASFVMSFGYTQAQDSMVITSDLDYTQVTQSVENPPAVYEAWLALPNLTSTSQIINMSSLSVADQSIQPDGARSLSLVTTLLSNTSVIKAASEAWQANVPSITNVPNISFALTFEPLPPSFYSRGARTNSLGLANRNESLAIAVITANWFTSTDDTLVNTTMQSLLDNVNSAATELGGSDSFIYLNYAGQYQNSISSYGNQSVALLQEVRRRVDPSLVFTEQVPGGYKIPS</sequence>
<evidence type="ECO:0000256" key="3">
    <source>
        <dbReference type="ARBA" id="ARBA00022827"/>
    </source>
</evidence>
<dbReference type="InterPro" id="IPR006094">
    <property type="entry name" value="Oxid_FAD_bind_N"/>
</dbReference>
<dbReference type="PANTHER" id="PTHR42973:SF22">
    <property type="entry name" value="FAD-BINDING PCMH-TYPE DOMAIN-CONTAINING PROTEIN-RELATED"/>
    <property type="match status" value="1"/>
</dbReference>
<organism evidence="6 7">
    <name type="scientific">Talaromyces pinophilus</name>
    <name type="common">Penicillium pinophilum</name>
    <dbReference type="NCBI Taxonomy" id="128442"/>
    <lineage>
        <taxon>Eukaryota</taxon>
        <taxon>Fungi</taxon>
        <taxon>Dikarya</taxon>
        <taxon>Ascomycota</taxon>
        <taxon>Pezizomycotina</taxon>
        <taxon>Eurotiomycetes</taxon>
        <taxon>Eurotiomycetidae</taxon>
        <taxon>Eurotiales</taxon>
        <taxon>Trichocomaceae</taxon>
        <taxon>Talaromyces</taxon>
        <taxon>Talaromyces sect. Talaromyces</taxon>
    </lineage>
</organism>
<name>A0A6V8HIZ7_TALPI</name>
<dbReference type="PANTHER" id="PTHR42973">
    <property type="entry name" value="BINDING OXIDOREDUCTASE, PUTATIVE (AFU_ORTHOLOGUE AFUA_1G17690)-RELATED"/>
    <property type="match status" value="1"/>
</dbReference>
<evidence type="ECO:0000259" key="5">
    <source>
        <dbReference type="PROSITE" id="PS51387"/>
    </source>
</evidence>
<gene>
    <name evidence="6" type="ORF">TCE0_042f15208</name>
</gene>
<keyword evidence="7" id="KW-1185">Reference proteome</keyword>
<dbReference type="PROSITE" id="PS51387">
    <property type="entry name" value="FAD_PCMH"/>
    <property type="match status" value="1"/>
</dbReference>
<comment type="similarity">
    <text evidence="1">Belongs to the oxygen-dependent FAD-linked oxidoreductase family.</text>
</comment>
<feature type="domain" description="FAD-binding PCMH-type" evidence="5">
    <location>
        <begin position="41"/>
        <end position="214"/>
    </location>
</feature>
<proteinExistence type="inferred from homology"/>
<dbReference type="Proteomes" id="UP000053095">
    <property type="component" value="Unassembled WGS sequence"/>
</dbReference>
<evidence type="ECO:0000256" key="2">
    <source>
        <dbReference type="ARBA" id="ARBA00022630"/>
    </source>
</evidence>
<dbReference type="Gene3D" id="3.30.465.10">
    <property type="match status" value="1"/>
</dbReference>
<keyword evidence="4" id="KW-0560">Oxidoreductase</keyword>
<dbReference type="AlphaFoldDB" id="A0A6V8HIZ7"/>
<dbReference type="InterPro" id="IPR016169">
    <property type="entry name" value="FAD-bd_PCMH_sub2"/>
</dbReference>
<evidence type="ECO:0000256" key="1">
    <source>
        <dbReference type="ARBA" id="ARBA00005466"/>
    </source>
</evidence>
<comment type="caution">
    <text evidence="6">The sequence shown here is derived from an EMBL/GenBank/DDBJ whole genome shotgun (WGS) entry which is preliminary data.</text>
</comment>
<keyword evidence="3" id="KW-0274">FAD</keyword>
<keyword evidence="2" id="KW-0285">Flavoprotein</keyword>
<dbReference type="EMBL" id="DF933838">
    <property type="protein sequence ID" value="GAM41801.1"/>
    <property type="molecule type" value="Genomic_DNA"/>
</dbReference>